<organism evidence="8 10">
    <name type="scientific">Punica granatum</name>
    <name type="common">Pomegranate</name>
    <dbReference type="NCBI Taxonomy" id="22663"/>
    <lineage>
        <taxon>Eukaryota</taxon>
        <taxon>Viridiplantae</taxon>
        <taxon>Streptophyta</taxon>
        <taxon>Embryophyta</taxon>
        <taxon>Tracheophyta</taxon>
        <taxon>Spermatophyta</taxon>
        <taxon>Magnoliopsida</taxon>
        <taxon>eudicotyledons</taxon>
        <taxon>Gunneridae</taxon>
        <taxon>Pentapetalae</taxon>
        <taxon>rosids</taxon>
        <taxon>malvids</taxon>
        <taxon>Myrtales</taxon>
        <taxon>Lythraceae</taxon>
        <taxon>Punica</taxon>
    </lineage>
</organism>
<dbReference type="InterPro" id="IPR030184">
    <property type="entry name" value="WAT1-related"/>
</dbReference>
<comment type="subcellular location">
    <subcellularLocation>
        <location evidence="1 6">Membrane</location>
        <topology evidence="1 6">Multi-pass membrane protein</topology>
    </subcellularLocation>
</comment>
<feature type="transmembrane region" description="Helical" evidence="6">
    <location>
        <begin position="101"/>
        <end position="123"/>
    </location>
</feature>
<feature type="domain" description="EamA" evidence="7">
    <location>
        <begin position="196"/>
        <end position="332"/>
    </location>
</feature>
<dbReference type="SUPFAM" id="SSF103481">
    <property type="entry name" value="Multidrug resistance efflux transporter EmrE"/>
    <property type="match status" value="2"/>
</dbReference>
<keyword evidence="3 6" id="KW-0812">Transmembrane</keyword>
<dbReference type="OrthoDB" id="1728340at2759"/>
<dbReference type="Pfam" id="PF00892">
    <property type="entry name" value="EamA"/>
    <property type="match status" value="2"/>
</dbReference>
<feature type="transmembrane region" description="Helical" evidence="6">
    <location>
        <begin position="191"/>
        <end position="211"/>
    </location>
</feature>
<reference evidence="9 11" key="3">
    <citation type="submission" date="2017-11" db="EMBL/GenBank/DDBJ databases">
        <title>De-novo sequencing of pomegranate (Punica granatum L.) genome.</title>
        <authorList>
            <person name="Akparov Z."/>
            <person name="Amiraslanov A."/>
            <person name="Hajiyeva S."/>
            <person name="Abbasov M."/>
            <person name="Kaur K."/>
            <person name="Hamwieh A."/>
            <person name="Solovyev V."/>
            <person name="Salamov A."/>
            <person name="Braich B."/>
            <person name="Kosarev P."/>
            <person name="Mahmoud A."/>
            <person name="Hajiyev E."/>
            <person name="Babayeva S."/>
            <person name="Izzatullayeva V."/>
            <person name="Mammadov A."/>
            <person name="Mammadov A."/>
            <person name="Sharifova S."/>
            <person name="Ojaghi J."/>
            <person name="Eynullazada K."/>
            <person name="Bayramov B."/>
            <person name="Abdulazimova A."/>
            <person name="Shahmuradov I."/>
        </authorList>
    </citation>
    <scope>NUCLEOTIDE SEQUENCE [LARGE SCALE GENOMIC DNA]</scope>
    <source>
        <strain evidence="9">AG2017</strain>
        <strain evidence="11">cv. AG2017</strain>
        <tissue evidence="9">Leaf</tissue>
    </source>
</reference>
<name>A0A218WHE3_PUNGR</name>
<evidence type="ECO:0000256" key="2">
    <source>
        <dbReference type="ARBA" id="ARBA00007635"/>
    </source>
</evidence>
<evidence type="ECO:0000256" key="5">
    <source>
        <dbReference type="ARBA" id="ARBA00023136"/>
    </source>
</evidence>
<feature type="transmembrane region" description="Helical" evidence="6">
    <location>
        <begin position="12"/>
        <end position="32"/>
    </location>
</feature>
<dbReference type="PANTHER" id="PTHR31218">
    <property type="entry name" value="WAT1-RELATED PROTEIN"/>
    <property type="match status" value="1"/>
</dbReference>
<feature type="transmembrane region" description="Helical" evidence="6">
    <location>
        <begin position="257"/>
        <end position="276"/>
    </location>
</feature>
<feature type="transmembrane region" description="Helical" evidence="6">
    <location>
        <begin position="288"/>
        <end position="309"/>
    </location>
</feature>
<feature type="transmembrane region" description="Helical" evidence="6">
    <location>
        <begin position="76"/>
        <end position="95"/>
    </location>
</feature>
<accession>A0A218WHE3</accession>
<comment type="caution">
    <text evidence="8">The sequence shown here is derived from an EMBL/GenBank/DDBJ whole genome shotgun (WGS) entry which is preliminary data.</text>
</comment>
<dbReference type="GO" id="GO:0022857">
    <property type="term" value="F:transmembrane transporter activity"/>
    <property type="evidence" value="ECO:0007669"/>
    <property type="project" value="InterPro"/>
</dbReference>
<feature type="transmembrane region" description="Helical" evidence="6">
    <location>
        <begin position="315"/>
        <end position="334"/>
    </location>
</feature>
<dbReference type="GeneID" id="116192414"/>
<evidence type="ECO:0000256" key="4">
    <source>
        <dbReference type="ARBA" id="ARBA00022989"/>
    </source>
</evidence>
<evidence type="ECO:0000259" key="7">
    <source>
        <dbReference type="Pfam" id="PF00892"/>
    </source>
</evidence>
<reference evidence="10" key="1">
    <citation type="journal article" date="2017" name="Plant J.">
        <title>The pomegranate (Punica granatum L.) genome and the genomics of punicalagin biosynthesis.</title>
        <authorList>
            <person name="Qin G."/>
            <person name="Xu C."/>
            <person name="Ming R."/>
            <person name="Tang H."/>
            <person name="Guyot R."/>
            <person name="Kramer E.M."/>
            <person name="Hu Y."/>
            <person name="Yi X."/>
            <person name="Qi Y."/>
            <person name="Xu X."/>
            <person name="Gao Z."/>
            <person name="Pan H."/>
            <person name="Jian J."/>
            <person name="Tian Y."/>
            <person name="Yue Z."/>
            <person name="Xu Y."/>
        </authorList>
    </citation>
    <scope>NUCLEOTIDE SEQUENCE [LARGE SCALE GENOMIC DNA]</scope>
    <source>
        <strain evidence="10">cv. Dabenzi</strain>
    </source>
</reference>
<dbReference type="EMBL" id="MTKT01004293">
    <property type="protein sequence ID" value="OWM72247.1"/>
    <property type="molecule type" value="Genomic_DNA"/>
</dbReference>
<evidence type="ECO:0000256" key="1">
    <source>
        <dbReference type="ARBA" id="ARBA00004141"/>
    </source>
</evidence>
<comment type="similarity">
    <text evidence="2 6">Belongs to the drug/metabolite transporter (DMT) superfamily. Plant drug/metabolite exporter (P-DME) (TC 2.A.7.4) family.</text>
</comment>
<evidence type="ECO:0000256" key="3">
    <source>
        <dbReference type="ARBA" id="ARBA00022692"/>
    </source>
</evidence>
<dbReference type="InterPro" id="IPR037185">
    <property type="entry name" value="EmrE-like"/>
</dbReference>
<proteinExistence type="inferred from homology"/>
<keyword evidence="11" id="KW-1185">Reference proteome</keyword>
<keyword evidence="4 6" id="KW-1133">Transmembrane helix</keyword>
<dbReference type="Proteomes" id="UP000197138">
    <property type="component" value="Unassembled WGS sequence"/>
</dbReference>
<dbReference type="GO" id="GO:0016020">
    <property type="term" value="C:membrane"/>
    <property type="evidence" value="ECO:0007669"/>
    <property type="project" value="UniProtKB-SubCell"/>
</dbReference>
<protein>
    <recommendedName>
        <fullName evidence="6">WAT1-related protein</fullName>
    </recommendedName>
</protein>
<evidence type="ECO:0000256" key="6">
    <source>
        <dbReference type="RuleBase" id="RU363077"/>
    </source>
</evidence>
<reference evidence="8" key="2">
    <citation type="submission" date="2017-06" db="EMBL/GenBank/DDBJ databases">
        <title>The pomegranate genome and the genomics of punicalagin biosynthesis.</title>
        <authorList>
            <person name="Xu C."/>
        </authorList>
    </citation>
    <scope>NUCLEOTIDE SEQUENCE [LARGE SCALE GENOMIC DNA]</scope>
    <source>
        <tissue evidence="8">Fresh leaf</tissue>
    </source>
</reference>
<evidence type="ECO:0000313" key="10">
    <source>
        <dbReference type="Proteomes" id="UP000197138"/>
    </source>
</evidence>
<dbReference type="InterPro" id="IPR000620">
    <property type="entry name" value="EamA_dom"/>
</dbReference>
<dbReference type="AlphaFoldDB" id="A0A218WHE3"/>
<feature type="domain" description="EamA" evidence="7">
    <location>
        <begin position="15"/>
        <end position="155"/>
    </location>
</feature>
<evidence type="ECO:0000313" key="9">
    <source>
        <dbReference type="EMBL" id="PKI31224.1"/>
    </source>
</evidence>
<feature type="transmembrane region" description="Helical" evidence="6">
    <location>
        <begin position="223"/>
        <end position="245"/>
    </location>
</feature>
<feature type="transmembrane region" description="Helical" evidence="6">
    <location>
        <begin position="144"/>
        <end position="166"/>
    </location>
</feature>
<gene>
    <name evidence="8" type="ORF">CDL15_Pgr018132</name>
    <name evidence="9" type="ORF">CRG98_048385</name>
</gene>
<evidence type="ECO:0000313" key="8">
    <source>
        <dbReference type="EMBL" id="OWM72247.1"/>
    </source>
</evidence>
<keyword evidence="5 6" id="KW-0472">Membrane</keyword>
<dbReference type="Proteomes" id="UP000233551">
    <property type="component" value="Unassembled WGS sequence"/>
</dbReference>
<dbReference type="EMBL" id="PGOL01009114">
    <property type="protein sequence ID" value="PKI31224.1"/>
    <property type="molecule type" value="Genomic_DNA"/>
</dbReference>
<sequence>MAEGGDMGGAQWAPYIAMIAIEFAFAVVNVMLKKVLEEGMNHLVLIAYRQAVSTLFLSPLAYFLERNSRPKLTFRIVCLLFFSAIVGSSLTQYFFLIGIQYTSATFACAFINMVPVVTFIMALPFRMEQVNLYESSGKAKVMGSLICVVGVMVLTFYRGITLFSSLHAPPRHPSMAYHSEKLSSAKRTEKWVISSMTLVLASVLWSSWFLLQSNIGQRYPCKYSSTAIMSFFGTVQSTALVGMSSGRNLSAWMFKETFEIITVLFTGIVGSGLCYVGMTWCVKKRGPVFTAAFSPLIQIITAMIDIPLLHESLHVGSVIGSLLVIIGLYILLWGKNKEAKDSIKRIAQEAEEVKEEEPKLQVITVSSDSRCS</sequence>
<evidence type="ECO:0000313" key="11">
    <source>
        <dbReference type="Proteomes" id="UP000233551"/>
    </source>
</evidence>